<keyword evidence="1" id="KW-0862">Zinc</keyword>
<evidence type="ECO:0000256" key="2">
    <source>
        <dbReference type="SAM" id="Coils"/>
    </source>
</evidence>
<proteinExistence type="predicted"/>
<evidence type="ECO:0000256" key="3">
    <source>
        <dbReference type="SAM" id="Phobius"/>
    </source>
</evidence>
<evidence type="ECO:0000259" key="4">
    <source>
        <dbReference type="PROSITE" id="PS50103"/>
    </source>
</evidence>
<evidence type="ECO:0000256" key="1">
    <source>
        <dbReference type="PROSITE-ProRule" id="PRU00723"/>
    </source>
</evidence>
<keyword evidence="3" id="KW-0812">Transmembrane</keyword>
<comment type="caution">
    <text evidence="5">The sequence shown here is derived from an EMBL/GenBank/DDBJ whole genome shotgun (WGS) entry which is preliminary data.</text>
</comment>
<feature type="coiled-coil region" evidence="2">
    <location>
        <begin position="159"/>
        <end position="193"/>
    </location>
</feature>
<evidence type="ECO:0000313" key="5">
    <source>
        <dbReference type="EMBL" id="CAE7370486.1"/>
    </source>
</evidence>
<feature type="transmembrane region" description="Helical" evidence="3">
    <location>
        <begin position="335"/>
        <end position="359"/>
    </location>
</feature>
<reference evidence="5" key="1">
    <citation type="submission" date="2021-02" db="EMBL/GenBank/DDBJ databases">
        <authorList>
            <person name="Dougan E. K."/>
            <person name="Rhodes N."/>
            <person name="Thang M."/>
            <person name="Chan C."/>
        </authorList>
    </citation>
    <scope>NUCLEOTIDE SEQUENCE</scope>
</reference>
<keyword evidence="3" id="KW-0472">Membrane</keyword>
<keyword evidence="6" id="KW-1185">Reference proteome</keyword>
<organism evidence="5 6">
    <name type="scientific">Symbiodinium natans</name>
    <dbReference type="NCBI Taxonomy" id="878477"/>
    <lineage>
        <taxon>Eukaryota</taxon>
        <taxon>Sar</taxon>
        <taxon>Alveolata</taxon>
        <taxon>Dinophyceae</taxon>
        <taxon>Suessiales</taxon>
        <taxon>Symbiodiniaceae</taxon>
        <taxon>Symbiodinium</taxon>
    </lineage>
</organism>
<keyword evidence="3" id="KW-1133">Transmembrane helix</keyword>
<protein>
    <recommendedName>
        <fullName evidence="4">C3H1-type domain-containing protein</fullName>
    </recommendedName>
</protein>
<feature type="domain" description="C3H1-type" evidence="4">
    <location>
        <begin position="798"/>
        <end position="825"/>
    </location>
</feature>
<dbReference type="Proteomes" id="UP000604046">
    <property type="component" value="Unassembled WGS sequence"/>
</dbReference>
<evidence type="ECO:0000313" key="6">
    <source>
        <dbReference type="Proteomes" id="UP000604046"/>
    </source>
</evidence>
<feature type="transmembrane region" description="Helical" evidence="3">
    <location>
        <begin position="201"/>
        <end position="230"/>
    </location>
</feature>
<dbReference type="EMBL" id="CAJNDS010002203">
    <property type="protein sequence ID" value="CAE7370486.1"/>
    <property type="molecule type" value="Genomic_DNA"/>
</dbReference>
<feature type="zinc finger region" description="C3H1-type" evidence="1">
    <location>
        <begin position="798"/>
        <end position="825"/>
    </location>
</feature>
<sequence length="846" mass="89337">MGTETAIVPVTPEPLWLRLLRDEDSSPLERLDANMRQTPDWVQLRGILEQGSPWVRDTICGLLLDEMSRSFQNVVGQLRTFREVMAEMQATMDSEDAQALHHLLRDMQPSGIAALQREANGISEHISSVRSHLERGDFSGVHSLAQRIANKAKRFRGKYEELRPQLDRLQRKVQEIADKCTEAAQRSDELIEETKQRRDKWFALLCCINCVLAAGGLLVFAGAGGTVLVAKGMLLWKASALAEATSTLVTAKAAAAAKFAAAADAAALSKAAAAAATPTAAATGSSVGTAIGVASIAGLRAGVVAVSAGAPAATLFGSQTLGGLAVKAGLMAAPAAPLGVVVGAASAAAAAAGCVYMLWSAASAALVAPAAGDAAFNAFAAAMAAFAAKQAAAEEAAAAAAQVASATQNVNALQLTLQTLPTVVGNASPFVIGSACILALALLGYCGRSYLKSLLGRLWAAEIQEHERSKAAFRRVAQMLQETTQKLTTICQKSEALEDCLDVVVEVAEELAGTAQDAQDVVDPQELHAETLKMHEQVNKLCATYASLPTAFEQLHASVRELEAQVIQSDVVQPTELGPGPPLVIREGDVHIPEVNRLELPDPDGEWILVESPPPASPSTNVELHDCLPLNTYLLVAVECAARLGALLAAGPGGNRVCQVLSQGQALRPMSHFSAVGEHRLTAGHPLRVQRSGSWIHERASLLQSGDVVLTFSGSQVVESVAGQVSNEEVFSLDIQGNQEVFMFTITPGNDGRISLGSVAVLSSMAQEDETARRSTSAPPRLRNGFPSIGSKLCKGTSRCTNICRKFLRGTCLDGQECKFCHLPHPEEPKRAVRGQRFEARSSYSA</sequence>
<keyword evidence="2" id="KW-0175">Coiled coil</keyword>
<keyword evidence="1" id="KW-0479">Metal-binding</keyword>
<keyword evidence="1" id="KW-0863">Zinc-finger</keyword>
<dbReference type="PROSITE" id="PS50103">
    <property type="entry name" value="ZF_C3H1"/>
    <property type="match status" value="1"/>
</dbReference>
<name>A0A812Q133_9DINO</name>
<dbReference type="InterPro" id="IPR000571">
    <property type="entry name" value="Znf_CCCH"/>
</dbReference>
<dbReference type="AlphaFoldDB" id="A0A812Q133"/>
<dbReference type="OrthoDB" id="427399at2759"/>
<accession>A0A812Q133</accession>
<gene>
    <name evidence="5" type="ORF">SNAT2548_LOCUS20212</name>
</gene>
<dbReference type="GO" id="GO:0008270">
    <property type="term" value="F:zinc ion binding"/>
    <property type="evidence" value="ECO:0007669"/>
    <property type="project" value="UniProtKB-KW"/>
</dbReference>
<feature type="transmembrane region" description="Helical" evidence="3">
    <location>
        <begin position="427"/>
        <end position="447"/>
    </location>
</feature>